<name>A0A165B7L7_EXIGL</name>
<keyword evidence="2" id="KW-0472">Membrane</keyword>
<accession>A0A165B7L7</accession>
<evidence type="ECO:0000313" key="3">
    <source>
        <dbReference type="EMBL" id="KZV80001.1"/>
    </source>
</evidence>
<reference evidence="3 4" key="1">
    <citation type="journal article" date="2016" name="Mol. Biol. Evol.">
        <title>Comparative Genomics of Early-Diverging Mushroom-Forming Fungi Provides Insights into the Origins of Lignocellulose Decay Capabilities.</title>
        <authorList>
            <person name="Nagy L.G."/>
            <person name="Riley R."/>
            <person name="Tritt A."/>
            <person name="Adam C."/>
            <person name="Daum C."/>
            <person name="Floudas D."/>
            <person name="Sun H."/>
            <person name="Yadav J.S."/>
            <person name="Pangilinan J."/>
            <person name="Larsson K.H."/>
            <person name="Matsuura K."/>
            <person name="Barry K."/>
            <person name="Labutti K."/>
            <person name="Kuo R."/>
            <person name="Ohm R.A."/>
            <person name="Bhattacharya S.S."/>
            <person name="Shirouzu T."/>
            <person name="Yoshinaga Y."/>
            <person name="Martin F.M."/>
            <person name="Grigoriev I.V."/>
            <person name="Hibbett D.S."/>
        </authorList>
    </citation>
    <scope>NUCLEOTIDE SEQUENCE [LARGE SCALE GENOMIC DNA]</scope>
    <source>
        <strain evidence="3 4">HHB12029</strain>
    </source>
</reference>
<keyword evidence="4" id="KW-1185">Reference proteome</keyword>
<sequence>MPAQRSVRHASKPWKHGQSRPCPKEPKSLRTPFLGSFPLPTFFLPKSPVANIVSPSPPVDLGAVSALVAQVWPALLVFTLAVLVWFRSPAKKSSTTTKVSTTTRKASTTKKSTMTPVPISTDDGDDDFTSTEDGDFSTSTDDGDDSFTSTDDPAATSTDDGASPAPTDTDDGDDSEPTSTDGNVLVPTASPVGGDDDTE</sequence>
<evidence type="ECO:0000256" key="2">
    <source>
        <dbReference type="SAM" id="Phobius"/>
    </source>
</evidence>
<dbReference type="EMBL" id="KV426533">
    <property type="protein sequence ID" value="KZV80001.1"/>
    <property type="molecule type" value="Genomic_DNA"/>
</dbReference>
<evidence type="ECO:0000256" key="1">
    <source>
        <dbReference type="SAM" id="MobiDB-lite"/>
    </source>
</evidence>
<feature type="compositionally biased region" description="Basic residues" evidence="1">
    <location>
        <begin position="1"/>
        <end position="18"/>
    </location>
</feature>
<dbReference type="Proteomes" id="UP000077266">
    <property type="component" value="Unassembled WGS sequence"/>
</dbReference>
<feature type="compositionally biased region" description="Low complexity" evidence="1">
    <location>
        <begin position="94"/>
        <end position="115"/>
    </location>
</feature>
<keyword evidence="2" id="KW-0812">Transmembrane</keyword>
<feature type="region of interest" description="Disordered" evidence="1">
    <location>
        <begin position="94"/>
        <end position="199"/>
    </location>
</feature>
<feature type="compositionally biased region" description="Low complexity" evidence="1">
    <location>
        <begin position="146"/>
        <end position="163"/>
    </location>
</feature>
<keyword evidence="2" id="KW-1133">Transmembrane helix</keyword>
<feature type="compositionally biased region" description="Acidic residues" evidence="1">
    <location>
        <begin position="122"/>
        <end position="145"/>
    </location>
</feature>
<proteinExistence type="predicted"/>
<dbReference type="InParanoid" id="A0A165B7L7"/>
<feature type="region of interest" description="Disordered" evidence="1">
    <location>
        <begin position="1"/>
        <end position="27"/>
    </location>
</feature>
<evidence type="ECO:0000313" key="4">
    <source>
        <dbReference type="Proteomes" id="UP000077266"/>
    </source>
</evidence>
<dbReference type="AlphaFoldDB" id="A0A165B7L7"/>
<feature type="transmembrane region" description="Helical" evidence="2">
    <location>
        <begin position="63"/>
        <end position="86"/>
    </location>
</feature>
<gene>
    <name evidence="3" type="ORF">EXIGLDRAFT_781545</name>
</gene>
<organism evidence="3 4">
    <name type="scientific">Exidia glandulosa HHB12029</name>
    <dbReference type="NCBI Taxonomy" id="1314781"/>
    <lineage>
        <taxon>Eukaryota</taxon>
        <taxon>Fungi</taxon>
        <taxon>Dikarya</taxon>
        <taxon>Basidiomycota</taxon>
        <taxon>Agaricomycotina</taxon>
        <taxon>Agaricomycetes</taxon>
        <taxon>Auriculariales</taxon>
        <taxon>Exidiaceae</taxon>
        <taxon>Exidia</taxon>
    </lineage>
</organism>
<protein>
    <submittedName>
        <fullName evidence="3">Uncharacterized protein</fullName>
    </submittedName>
</protein>